<dbReference type="SMART" id="SM00881">
    <property type="entry name" value="CoA_binding"/>
    <property type="match status" value="1"/>
</dbReference>
<dbReference type="PANTHER" id="PTHR43334">
    <property type="entry name" value="ACETATE--COA LIGASE [ADP-FORMING]"/>
    <property type="match status" value="1"/>
</dbReference>
<dbReference type="InterPro" id="IPR051538">
    <property type="entry name" value="Acyl-CoA_Synth/Transferase"/>
</dbReference>
<name>Q2YZQ4_9DELT</name>
<dbReference type="InterPro" id="IPR016102">
    <property type="entry name" value="Succinyl-CoA_synth-like"/>
</dbReference>
<gene>
    <name evidence="5" type="primary">acsA 2</name>
</gene>
<evidence type="ECO:0000256" key="1">
    <source>
        <dbReference type="ARBA" id="ARBA00022598"/>
    </source>
</evidence>
<sequence>MSVEESLLYRCRNIFFDERRMSPVKNTENLDFLFRPRTIAVAGVSENTNKFNAGLMFLQGLMQFGFKGQIYPMNPLGGKIMGMKIYKSVKDIPDKIDFVISAIPSRYTPQLMADAAQKGVKAIHFFTSGFSEIENVEGKHLQADIIARAKAGGIRVVGPNCLGLYCPSGGLSFNADFDKTSGPVAMISQSGGNAAHCVQEGNDRGVLFSKVISMGNGADLNESDYLEYLTHDEETKIITAYIEGVREGPRFLRALKSATKSKPVIILKVGTSVSGAEAAVSHTAAMAGSNQVWEGALRQAGVIRTSSIEEMIDITIAFQHMPAPKGNKIVVVGIGGGASVILADEFTNAGLSLPRLGDELRKSLIELHPSEAGRIFKNPVDLNNFESSETFFKTMKALDQCEEANLLAIHIAFDHFGLISIKDKELMIGVYLKLVGEIKKEIKKPLAIILHSYASTQMRNLAYDAAKELTAAGFAVFPSIQRAAMALTKFISYHEERRTVSRIK</sequence>
<dbReference type="InterPro" id="IPR032875">
    <property type="entry name" value="Succ_CoA_lig_flav_dom"/>
</dbReference>
<evidence type="ECO:0000256" key="2">
    <source>
        <dbReference type="ARBA" id="ARBA00022741"/>
    </source>
</evidence>
<dbReference type="InterPro" id="IPR003781">
    <property type="entry name" value="CoA-bd"/>
</dbReference>
<dbReference type="PANTHER" id="PTHR43334:SF1">
    <property type="entry name" value="3-HYDROXYPROPIONATE--COA LIGASE [ADP-FORMING]"/>
    <property type="match status" value="1"/>
</dbReference>
<dbReference type="Pfam" id="PF13607">
    <property type="entry name" value="Succ_CoA_lig"/>
    <property type="match status" value="1"/>
</dbReference>
<dbReference type="GO" id="GO:0016874">
    <property type="term" value="F:ligase activity"/>
    <property type="evidence" value="ECO:0007669"/>
    <property type="project" value="UniProtKB-KW"/>
</dbReference>
<evidence type="ECO:0000256" key="3">
    <source>
        <dbReference type="ARBA" id="ARBA00022840"/>
    </source>
</evidence>
<organism evidence="5">
    <name type="scientific">uncultured delta proteobacterium</name>
    <dbReference type="NCBI Taxonomy" id="34034"/>
    <lineage>
        <taxon>Bacteria</taxon>
        <taxon>Deltaproteobacteria</taxon>
        <taxon>environmental samples</taxon>
    </lineage>
</organism>
<keyword evidence="1" id="KW-0436">Ligase</keyword>
<evidence type="ECO:0000313" key="5">
    <source>
        <dbReference type="EMBL" id="CAI78644.1"/>
    </source>
</evidence>
<dbReference type="EMBL" id="AJ937768">
    <property type="protein sequence ID" value="CAI78644.1"/>
    <property type="molecule type" value="Genomic_DNA"/>
</dbReference>
<feature type="domain" description="CoA-binding" evidence="4">
    <location>
        <begin position="33"/>
        <end position="130"/>
    </location>
</feature>
<keyword evidence="3" id="KW-0067">ATP-binding</keyword>
<dbReference type="AlphaFoldDB" id="Q2YZQ4"/>
<protein>
    <submittedName>
        <fullName evidence="5">Acyl-CoA synthetase (NDP forming)</fullName>
    </submittedName>
</protein>
<dbReference type="SUPFAM" id="SSF52210">
    <property type="entry name" value="Succinyl-CoA synthetase domains"/>
    <property type="match status" value="2"/>
</dbReference>
<proteinExistence type="predicted"/>
<dbReference type="InterPro" id="IPR036291">
    <property type="entry name" value="NAD(P)-bd_dom_sf"/>
</dbReference>
<dbReference type="Pfam" id="PF13380">
    <property type="entry name" value="CoA_binding_2"/>
    <property type="match status" value="1"/>
</dbReference>
<dbReference type="GO" id="GO:0005524">
    <property type="term" value="F:ATP binding"/>
    <property type="evidence" value="ECO:0007669"/>
    <property type="project" value="UniProtKB-KW"/>
</dbReference>
<evidence type="ECO:0000259" key="4">
    <source>
        <dbReference type="SMART" id="SM00881"/>
    </source>
</evidence>
<dbReference type="Gene3D" id="3.40.50.261">
    <property type="entry name" value="Succinyl-CoA synthetase domains"/>
    <property type="match status" value="2"/>
</dbReference>
<keyword evidence="2" id="KW-0547">Nucleotide-binding</keyword>
<reference evidence="5" key="1">
    <citation type="journal article" date="2005" name="Environ. Microbiol.">
        <title>Lateral gene transfer and phylogenetic assignment of environmental fosmid clones.</title>
        <authorList>
            <person name="Nesbo C.L."/>
            <person name="Boucher Y."/>
            <person name="Dlutek M."/>
            <person name="Doolittle F.W."/>
        </authorList>
    </citation>
    <scope>NUCLEOTIDE SEQUENCE</scope>
</reference>
<accession>Q2YZQ4</accession>
<dbReference type="SUPFAM" id="SSF51735">
    <property type="entry name" value="NAD(P)-binding Rossmann-fold domains"/>
    <property type="match status" value="1"/>
</dbReference>
<dbReference type="Gene3D" id="3.40.50.720">
    <property type="entry name" value="NAD(P)-binding Rossmann-like Domain"/>
    <property type="match status" value="1"/>
</dbReference>